<dbReference type="EMBL" id="JADOGI010000363">
    <property type="protein sequence ID" value="MBF8194149.1"/>
    <property type="molecule type" value="Genomic_DNA"/>
</dbReference>
<dbReference type="AlphaFoldDB" id="A0A931F3N1"/>
<evidence type="ECO:0000313" key="2">
    <source>
        <dbReference type="EMBL" id="MBF8194149.1"/>
    </source>
</evidence>
<organism evidence="2 3">
    <name type="scientific">Nonomuraea cypriaca</name>
    <dbReference type="NCBI Taxonomy" id="1187855"/>
    <lineage>
        <taxon>Bacteria</taxon>
        <taxon>Bacillati</taxon>
        <taxon>Actinomycetota</taxon>
        <taxon>Actinomycetes</taxon>
        <taxon>Streptosporangiales</taxon>
        <taxon>Streptosporangiaceae</taxon>
        <taxon>Nonomuraea</taxon>
    </lineage>
</organism>
<name>A0A931F3N1_9ACTN</name>
<feature type="domain" description="Transposase DDE" evidence="1">
    <location>
        <begin position="7"/>
        <end position="72"/>
    </location>
</feature>
<accession>A0A931F3N1</accession>
<dbReference type="Proteomes" id="UP000605361">
    <property type="component" value="Unassembled WGS sequence"/>
</dbReference>
<protein>
    <submittedName>
        <fullName evidence="2">Transposase</fullName>
    </submittedName>
</protein>
<keyword evidence="3" id="KW-1185">Reference proteome</keyword>
<dbReference type="InterPro" id="IPR025668">
    <property type="entry name" value="Tnp_DDE_dom"/>
</dbReference>
<comment type="caution">
    <text evidence="2">The sequence shown here is derived from an EMBL/GenBank/DDBJ whole genome shotgun (WGS) entry which is preliminary data.</text>
</comment>
<dbReference type="Pfam" id="PF13751">
    <property type="entry name" value="DDE_Tnp_1_6"/>
    <property type="match status" value="1"/>
</dbReference>
<reference evidence="2" key="1">
    <citation type="submission" date="2020-11" db="EMBL/GenBank/DDBJ databases">
        <title>Whole-genome analyses of Nonomuraea sp. K274.</title>
        <authorList>
            <person name="Veyisoglu A."/>
        </authorList>
    </citation>
    <scope>NUCLEOTIDE SEQUENCE</scope>
    <source>
        <strain evidence="2">K274</strain>
    </source>
</reference>
<sequence length="98" mass="11075">MHPRAIQETPDAARAEQATPAWHDQYAIRCGIEATIHQAVTVTGLRRARYRGIKKVHLEHIVAAIAVNLIRLDAWWNGQPLERKRTSHLARLEPALTA</sequence>
<evidence type="ECO:0000313" key="3">
    <source>
        <dbReference type="Proteomes" id="UP000605361"/>
    </source>
</evidence>
<proteinExistence type="predicted"/>
<gene>
    <name evidence="2" type="ORF">ITP53_52470</name>
</gene>
<evidence type="ECO:0000259" key="1">
    <source>
        <dbReference type="Pfam" id="PF13751"/>
    </source>
</evidence>